<gene>
    <name evidence="2" type="ORF">B5G02_01790</name>
</gene>
<sequence length="382" mass="42206">MDEELPTFEDLLEELETDLAEMSAENPALQAELKRMAQEDRAREEELNRLRRPYHDCILGAFATFARIPLAHLVGGFGRTAEATRACIDGYLGRFVPDLWDYRGKTLGTAAHLITGDYFDLEEYQPKLMDAKGDDGSNVVPWEQPYEPPAEGLNPDEDAIGAAPDASERAGKIKEGLACIMPCLTELVVTAIDVLERHGVDAHRADAYEEAPSFGEGYYAQPLFAGMLKLPDDAREDATDRFELMGMTEDEARATVSVLLEIPFCELEAAVWFFYDDEELFGISKTVSMIDLTGGDGNEPEKREMPRQERLAYFKTIACDTICPIKTAHVSADGGQPIAAVVRDMAAGARTDDEYGALLAIGAYNKLLCPLAIMADYRLPRC</sequence>
<dbReference type="Proteomes" id="UP000195781">
    <property type="component" value="Unassembled WGS sequence"/>
</dbReference>
<keyword evidence="1" id="KW-0175">Coiled coil</keyword>
<accession>A0A1Y3XYX2</accession>
<comment type="caution">
    <text evidence="2">The sequence shown here is derived from an EMBL/GenBank/DDBJ whole genome shotgun (WGS) entry which is preliminary data.</text>
</comment>
<protein>
    <submittedName>
        <fullName evidence="2">Uncharacterized protein</fullName>
    </submittedName>
</protein>
<name>A0A1Y3XYX2_9ACTN</name>
<dbReference type="EMBL" id="NFIE01000003">
    <property type="protein sequence ID" value="OUN89508.1"/>
    <property type="molecule type" value="Genomic_DNA"/>
</dbReference>
<reference evidence="3" key="1">
    <citation type="submission" date="2017-04" db="EMBL/GenBank/DDBJ databases">
        <title>Function of individual gut microbiota members based on whole genome sequencing of pure cultures obtained from chicken caecum.</title>
        <authorList>
            <person name="Medvecky M."/>
            <person name="Cejkova D."/>
            <person name="Polansky O."/>
            <person name="Karasova D."/>
            <person name="Kubasova T."/>
            <person name="Cizek A."/>
            <person name="Rychlik I."/>
        </authorList>
    </citation>
    <scope>NUCLEOTIDE SEQUENCE [LARGE SCALE GENOMIC DNA]</scope>
    <source>
        <strain evidence="3">An5</strain>
    </source>
</reference>
<proteinExistence type="predicted"/>
<keyword evidence="3" id="KW-1185">Reference proteome</keyword>
<evidence type="ECO:0000256" key="1">
    <source>
        <dbReference type="SAM" id="Coils"/>
    </source>
</evidence>
<dbReference type="RefSeq" id="WP_094334949.1">
    <property type="nucleotide sequence ID" value="NZ_NFIE01000003.1"/>
</dbReference>
<evidence type="ECO:0000313" key="2">
    <source>
        <dbReference type="EMBL" id="OUN89508.1"/>
    </source>
</evidence>
<evidence type="ECO:0000313" key="3">
    <source>
        <dbReference type="Proteomes" id="UP000195781"/>
    </source>
</evidence>
<organism evidence="2 3">
    <name type="scientific">[Collinsella] massiliensis</name>
    <dbReference type="NCBI Taxonomy" id="1232426"/>
    <lineage>
        <taxon>Bacteria</taxon>
        <taxon>Bacillati</taxon>
        <taxon>Actinomycetota</taxon>
        <taxon>Coriobacteriia</taxon>
        <taxon>Coriobacteriales</taxon>
        <taxon>Coriobacteriaceae</taxon>
        <taxon>Enorma</taxon>
    </lineage>
</organism>
<dbReference type="AlphaFoldDB" id="A0A1Y3XYX2"/>
<feature type="coiled-coil region" evidence="1">
    <location>
        <begin position="5"/>
        <end position="39"/>
    </location>
</feature>